<evidence type="ECO:0000313" key="3">
    <source>
        <dbReference type="Proteomes" id="UP000269396"/>
    </source>
</evidence>
<evidence type="ECO:0000313" key="2">
    <source>
        <dbReference type="EMBL" id="VDP31201.1"/>
    </source>
</evidence>
<keyword evidence="3" id="KW-1185">Reference proteome</keyword>
<gene>
    <name evidence="2" type="ORF">SMTD_LOCUS5942</name>
</gene>
<sequence length="69" mass="7985">MRTTDVISSRSNFVCIVNRFCRPVQLRYHCRRILFVRIRGESHMSNATSSSPQKADKSRSKESTKSFSC</sequence>
<dbReference type="Proteomes" id="UP000269396">
    <property type="component" value="Unassembled WGS sequence"/>
</dbReference>
<organism evidence="2 3">
    <name type="scientific">Schistosoma mattheei</name>
    <dbReference type="NCBI Taxonomy" id="31246"/>
    <lineage>
        <taxon>Eukaryota</taxon>
        <taxon>Metazoa</taxon>
        <taxon>Spiralia</taxon>
        <taxon>Lophotrochozoa</taxon>
        <taxon>Platyhelminthes</taxon>
        <taxon>Trematoda</taxon>
        <taxon>Digenea</taxon>
        <taxon>Strigeidida</taxon>
        <taxon>Schistosomatoidea</taxon>
        <taxon>Schistosomatidae</taxon>
        <taxon>Schistosoma</taxon>
    </lineage>
</organism>
<name>A0A183NV06_9TREM</name>
<reference evidence="2 3" key="1">
    <citation type="submission" date="2018-11" db="EMBL/GenBank/DDBJ databases">
        <authorList>
            <consortium name="Pathogen Informatics"/>
        </authorList>
    </citation>
    <scope>NUCLEOTIDE SEQUENCE [LARGE SCALE GENOMIC DNA]</scope>
    <source>
        <strain>Denwood</strain>
        <strain evidence="3">Zambia</strain>
    </source>
</reference>
<dbReference type="AlphaFoldDB" id="A0A183NV06"/>
<protein>
    <submittedName>
        <fullName evidence="2">Uncharacterized protein</fullName>
    </submittedName>
</protein>
<proteinExistence type="predicted"/>
<evidence type="ECO:0000256" key="1">
    <source>
        <dbReference type="SAM" id="MobiDB-lite"/>
    </source>
</evidence>
<dbReference type="EMBL" id="UZAL01027296">
    <property type="protein sequence ID" value="VDP31201.1"/>
    <property type="molecule type" value="Genomic_DNA"/>
</dbReference>
<feature type="compositionally biased region" description="Polar residues" evidence="1">
    <location>
        <begin position="43"/>
        <end position="53"/>
    </location>
</feature>
<accession>A0A183NV06</accession>
<feature type="compositionally biased region" description="Basic and acidic residues" evidence="1">
    <location>
        <begin position="54"/>
        <end position="69"/>
    </location>
</feature>
<feature type="region of interest" description="Disordered" evidence="1">
    <location>
        <begin position="43"/>
        <end position="69"/>
    </location>
</feature>